<evidence type="ECO:0000313" key="4">
    <source>
        <dbReference type="Proteomes" id="UP001144352"/>
    </source>
</evidence>
<dbReference type="RefSeq" id="WP_214186554.1">
    <property type="nucleotide sequence ID" value="NZ_BSDS01000001.1"/>
</dbReference>
<gene>
    <name evidence="3" type="primary">tklG</name>
    <name evidence="3" type="ORF">GHYDROH2_20830</name>
</gene>
<keyword evidence="4" id="KW-1185">Reference proteome</keyword>
<sequence>MELPRSSLLTSSAGFTYIAALMIIVIMGIMLGITGQTWRTKMKRERETELLFRGVQYQRAIRRWHQYDVTEGKPLKTTTQAARPLNDLKDLLKDPGSLSKERYLRRLFTDPFTDKEFEVVRNPQKGIIGVHVTEEDEPFKQGNFDKELEGLDQKKKYNEWVFGLPEAVTPTAGKVTQGSPASAGAGASSVP</sequence>
<dbReference type="AlphaFoldDB" id="A0A9W6G1C3"/>
<protein>
    <submittedName>
        <fullName evidence="3">Type II secretion system pseudopilin TklG</fullName>
    </submittedName>
</protein>
<evidence type="ECO:0000313" key="3">
    <source>
        <dbReference type="EMBL" id="GLI38582.1"/>
    </source>
</evidence>
<keyword evidence="2" id="KW-0472">Membrane</keyword>
<proteinExistence type="predicted"/>
<evidence type="ECO:0000256" key="1">
    <source>
        <dbReference type="SAM" id="MobiDB-lite"/>
    </source>
</evidence>
<dbReference type="EMBL" id="BSDS01000001">
    <property type="protein sequence ID" value="GLI38582.1"/>
    <property type="molecule type" value="Genomic_DNA"/>
</dbReference>
<evidence type="ECO:0000256" key="2">
    <source>
        <dbReference type="SAM" id="Phobius"/>
    </source>
</evidence>
<name>A0A9W6G1C3_9BACT</name>
<keyword evidence="2" id="KW-1133">Transmembrane helix</keyword>
<feature type="region of interest" description="Disordered" evidence="1">
    <location>
        <begin position="170"/>
        <end position="191"/>
    </location>
</feature>
<comment type="caution">
    <text evidence="3">The sequence shown here is derived from an EMBL/GenBank/DDBJ whole genome shotgun (WGS) entry which is preliminary data.</text>
</comment>
<organism evidence="3 4">
    <name type="scientific">Geobacter hydrogenophilus</name>
    <dbReference type="NCBI Taxonomy" id="40983"/>
    <lineage>
        <taxon>Bacteria</taxon>
        <taxon>Pseudomonadati</taxon>
        <taxon>Thermodesulfobacteriota</taxon>
        <taxon>Desulfuromonadia</taxon>
        <taxon>Geobacterales</taxon>
        <taxon>Geobacteraceae</taxon>
        <taxon>Geobacter</taxon>
    </lineage>
</organism>
<dbReference type="Proteomes" id="UP001144352">
    <property type="component" value="Unassembled WGS sequence"/>
</dbReference>
<keyword evidence="2" id="KW-0812">Transmembrane</keyword>
<reference evidence="3" key="1">
    <citation type="submission" date="2022-12" db="EMBL/GenBank/DDBJ databases">
        <title>Reference genome sequencing for broad-spectrum identification of bacterial and archaeal isolates by mass spectrometry.</title>
        <authorList>
            <person name="Sekiguchi Y."/>
            <person name="Tourlousse D.M."/>
        </authorList>
    </citation>
    <scope>NUCLEOTIDE SEQUENCE</scope>
    <source>
        <strain evidence="3">H2</strain>
    </source>
</reference>
<feature type="compositionally biased region" description="Low complexity" evidence="1">
    <location>
        <begin position="178"/>
        <end position="191"/>
    </location>
</feature>
<feature type="transmembrane region" description="Helical" evidence="2">
    <location>
        <begin position="12"/>
        <end position="34"/>
    </location>
</feature>
<accession>A0A9W6G1C3</accession>